<organism evidence="1 2">
    <name type="scientific">Pyrodictium abyssi</name>
    <dbReference type="NCBI Taxonomy" id="54256"/>
    <lineage>
        <taxon>Archaea</taxon>
        <taxon>Thermoproteota</taxon>
        <taxon>Thermoprotei</taxon>
        <taxon>Desulfurococcales</taxon>
        <taxon>Pyrodictiaceae</taxon>
        <taxon>Pyrodictium</taxon>
    </lineage>
</organism>
<evidence type="ECO:0000313" key="1">
    <source>
        <dbReference type="EMBL" id="BES81820.1"/>
    </source>
</evidence>
<name>A0ABM8IW89_9CREN</name>
<dbReference type="GeneID" id="89289400"/>
<evidence type="ECO:0000313" key="2">
    <source>
        <dbReference type="Proteomes" id="UP001341135"/>
    </source>
</evidence>
<accession>A0ABM8IW89</accession>
<sequence length="138" mass="15891">MAGSRSLRRTRLVAVKNFDEELYRLVKAYASLEGRTVTSIFEEAVRLWIESRGDYEEARLWARLEQAYQENLRVLEENPQLLEGQKGYALLCNGRLVGVYPSHEEAAAASRRECRDQALIIQLPRQGDGRRVELGLPW</sequence>
<reference evidence="1 2" key="1">
    <citation type="submission" date="2023-09" db="EMBL/GenBank/DDBJ databases">
        <title>Pyrofollis japonicus gen. nov. sp. nov., a novel member of the family Pyrodictiaceae isolated from the Iheya North hydrothermal field.</title>
        <authorList>
            <person name="Miyazaki U."/>
            <person name="Sanari M."/>
            <person name="Tame A."/>
            <person name="Kitajima M."/>
            <person name="Okamoto A."/>
            <person name="Sawayama S."/>
            <person name="Miyazaki J."/>
            <person name="Takai K."/>
            <person name="Nakagawa S."/>
        </authorList>
    </citation>
    <scope>NUCLEOTIDE SEQUENCE [LARGE SCALE GENOMIC DNA]</scope>
    <source>
        <strain evidence="1 2">AV2</strain>
    </source>
</reference>
<dbReference type="EMBL" id="AP028907">
    <property type="protein sequence ID" value="BES81820.1"/>
    <property type="molecule type" value="Genomic_DNA"/>
</dbReference>
<gene>
    <name evidence="1" type="ORF">PABY_13870</name>
</gene>
<dbReference type="Proteomes" id="UP001341135">
    <property type="component" value="Chromosome"/>
</dbReference>
<proteinExistence type="predicted"/>
<evidence type="ECO:0008006" key="3">
    <source>
        <dbReference type="Google" id="ProtNLM"/>
    </source>
</evidence>
<dbReference type="RefSeq" id="WP_338248558.1">
    <property type="nucleotide sequence ID" value="NZ_AP028907.1"/>
</dbReference>
<protein>
    <recommendedName>
        <fullName evidence="3">DUF5678 domain-containing protein</fullName>
    </recommendedName>
</protein>
<keyword evidence="2" id="KW-1185">Reference proteome</keyword>